<feature type="compositionally biased region" description="Polar residues" evidence="5">
    <location>
        <begin position="32"/>
        <end position="45"/>
    </location>
</feature>
<dbReference type="InterPro" id="IPR004827">
    <property type="entry name" value="bZIP"/>
</dbReference>
<name>A0A9N9CA36_9GLOM</name>
<feature type="compositionally biased region" description="Polar residues" evidence="5">
    <location>
        <begin position="1"/>
        <end position="14"/>
    </location>
</feature>
<dbReference type="PANTHER" id="PTHR11462">
    <property type="entry name" value="JUN TRANSCRIPTION FACTOR-RELATED"/>
    <property type="match status" value="1"/>
</dbReference>
<dbReference type="GO" id="GO:0000978">
    <property type="term" value="F:RNA polymerase II cis-regulatory region sequence-specific DNA binding"/>
    <property type="evidence" value="ECO:0007669"/>
    <property type="project" value="TreeGrafter"/>
</dbReference>
<dbReference type="PANTHER" id="PTHR11462:SF35">
    <property type="entry name" value="TRANSCRIPTION FACTOR JRA"/>
    <property type="match status" value="1"/>
</dbReference>
<proteinExistence type="predicted"/>
<feature type="compositionally biased region" description="Low complexity" evidence="5">
    <location>
        <begin position="15"/>
        <end position="31"/>
    </location>
</feature>
<dbReference type="GO" id="GO:0001080">
    <property type="term" value="P:nitrogen catabolite activation of transcription from RNA polymerase II promoter"/>
    <property type="evidence" value="ECO:0007669"/>
    <property type="project" value="TreeGrafter"/>
</dbReference>
<gene>
    <name evidence="7" type="ORF">ALEPTO_LOCUS7938</name>
</gene>
<reference evidence="7" key="1">
    <citation type="submission" date="2021-06" db="EMBL/GenBank/DDBJ databases">
        <authorList>
            <person name="Kallberg Y."/>
            <person name="Tangrot J."/>
            <person name="Rosling A."/>
        </authorList>
    </citation>
    <scope>NUCLEOTIDE SEQUENCE</scope>
    <source>
        <strain evidence="7">FL130A</strain>
    </source>
</reference>
<keyword evidence="2" id="KW-0238">DNA-binding</keyword>
<dbReference type="PROSITE" id="PS00036">
    <property type="entry name" value="BZIP_BASIC"/>
    <property type="match status" value="1"/>
</dbReference>
<evidence type="ECO:0000313" key="7">
    <source>
        <dbReference type="EMBL" id="CAG8596395.1"/>
    </source>
</evidence>
<feature type="coiled-coil region" evidence="4">
    <location>
        <begin position="178"/>
        <end position="233"/>
    </location>
</feature>
<dbReference type="PROSITE" id="PS50217">
    <property type="entry name" value="BZIP"/>
    <property type="match status" value="1"/>
</dbReference>
<keyword evidence="1" id="KW-0805">Transcription regulation</keyword>
<dbReference type="GO" id="GO:0005667">
    <property type="term" value="C:transcription regulator complex"/>
    <property type="evidence" value="ECO:0007669"/>
    <property type="project" value="TreeGrafter"/>
</dbReference>
<dbReference type="GO" id="GO:1903833">
    <property type="term" value="P:positive regulation of cellular response to amino acid starvation"/>
    <property type="evidence" value="ECO:0007669"/>
    <property type="project" value="TreeGrafter"/>
</dbReference>
<feature type="region of interest" description="Disordered" evidence="5">
    <location>
        <begin position="1"/>
        <end position="92"/>
    </location>
</feature>
<evidence type="ECO:0000256" key="1">
    <source>
        <dbReference type="ARBA" id="ARBA00023015"/>
    </source>
</evidence>
<evidence type="ECO:0000256" key="3">
    <source>
        <dbReference type="ARBA" id="ARBA00023163"/>
    </source>
</evidence>
<keyword evidence="8" id="KW-1185">Reference proteome</keyword>
<evidence type="ECO:0000256" key="5">
    <source>
        <dbReference type="SAM" id="MobiDB-lite"/>
    </source>
</evidence>
<dbReference type="CDD" id="cd12193">
    <property type="entry name" value="bZIP_GCN4"/>
    <property type="match status" value="1"/>
</dbReference>
<evidence type="ECO:0000313" key="8">
    <source>
        <dbReference type="Proteomes" id="UP000789508"/>
    </source>
</evidence>
<evidence type="ECO:0000256" key="2">
    <source>
        <dbReference type="ARBA" id="ARBA00023125"/>
    </source>
</evidence>
<feature type="compositionally biased region" description="Polar residues" evidence="5">
    <location>
        <begin position="63"/>
        <end position="92"/>
    </location>
</feature>
<dbReference type="OrthoDB" id="2257100at2759"/>
<dbReference type="Proteomes" id="UP000789508">
    <property type="component" value="Unassembled WGS sequence"/>
</dbReference>
<evidence type="ECO:0000256" key="4">
    <source>
        <dbReference type="SAM" id="Coils"/>
    </source>
</evidence>
<dbReference type="EMBL" id="CAJVPS010003925">
    <property type="protein sequence ID" value="CAG8596395.1"/>
    <property type="molecule type" value="Genomic_DNA"/>
</dbReference>
<keyword evidence="4" id="KW-0175">Coiled coil</keyword>
<dbReference type="GO" id="GO:0000981">
    <property type="term" value="F:DNA-binding transcription factor activity, RNA polymerase II-specific"/>
    <property type="evidence" value="ECO:0007669"/>
    <property type="project" value="TreeGrafter"/>
</dbReference>
<feature type="domain" description="BZIP" evidence="6">
    <location>
        <begin position="160"/>
        <end position="218"/>
    </location>
</feature>
<evidence type="ECO:0000259" key="6">
    <source>
        <dbReference type="PROSITE" id="PS50217"/>
    </source>
</evidence>
<dbReference type="InterPro" id="IPR050946">
    <property type="entry name" value="AP-1_TF_bZIP"/>
</dbReference>
<dbReference type="InterPro" id="IPR046347">
    <property type="entry name" value="bZIP_sf"/>
</dbReference>
<sequence>MTTANSPHSGTSHQNLSESSNSNTNSASSSSGRTLPMSTNHTASTPAPIMFKTINSPPPMSDFTDNATTNNGDKAITNQTSTTINGQHQPSMNPTALNSSKLALSFIATSPVALEASTASIIATSSVPNESIITVQNVGNRGRKRSSTTISEDSMPMSIEDEIAIKRMKNTEAARRSRLRKAQRMEALEQEISELKSENSRLQTRVAVLESEKASLREKSLEKDARVRQLEQQLSEAYERLVKRDPSSSIRILDDCEKYQTVAIGKASFNSESSPPLVID</sequence>
<organism evidence="7 8">
    <name type="scientific">Ambispora leptoticha</name>
    <dbReference type="NCBI Taxonomy" id="144679"/>
    <lineage>
        <taxon>Eukaryota</taxon>
        <taxon>Fungi</taxon>
        <taxon>Fungi incertae sedis</taxon>
        <taxon>Mucoromycota</taxon>
        <taxon>Glomeromycotina</taxon>
        <taxon>Glomeromycetes</taxon>
        <taxon>Archaeosporales</taxon>
        <taxon>Ambisporaceae</taxon>
        <taxon>Ambispora</taxon>
    </lineage>
</organism>
<comment type="caution">
    <text evidence="7">The sequence shown here is derived from an EMBL/GenBank/DDBJ whole genome shotgun (WGS) entry which is preliminary data.</text>
</comment>
<dbReference type="SUPFAM" id="SSF57959">
    <property type="entry name" value="Leucine zipper domain"/>
    <property type="match status" value="1"/>
</dbReference>
<dbReference type="SMART" id="SM00338">
    <property type="entry name" value="BRLZ"/>
    <property type="match status" value="1"/>
</dbReference>
<dbReference type="Gene3D" id="3.30.160.60">
    <property type="entry name" value="Classic Zinc Finger"/>
    <property type="match status" value="1"/>
</dbReference>
<dbReference type="AlphaFoldDB" id="A0A9N9CA36"/>
<dbReference type="Pfam" id="PF07716">
    <property type="entry name" value="bZIP_2"/>
    <property type="match status" value="1"/>
</dbReference>
<keyword evidence="3" id="KW-0804">Transcription</keyword>
<accession>A0A9N9CA36</accession>
<protein>
    <submittedName>
        <fullName evidence="7">4659_t:CDS:1</fullName>
    </submittedName>
</protein>